<feature type="compositionally biased region" description="Basic residues" evidence="6">
    <location>
        <begin position="331"/>
        <end position="342"/>
    </location>
</feature>
<dbReference type="CDD" id="cd05578">
    <property type="entry name" value="STKc_Yank1"/>
    <property type="match status" value="1"/>
</dbReference>
<dbReference type="GO" id="GO:0009966">
    <property type="term" value="P:regulation of signal transduction"/>
    <property type="evidence" value="ECO:0007669"/>
    <property type="project" value="TreeGrafter"/>
</dbReference>
<keyword evidence="2" id="KW-0808">Transferase</keyword>
<feature type="region of interest" description="Disordered" evidence="6">
    <location>
        <begin position="331"/>
        <end position="350"/>
    </location>
</feature>
<dbReference type="AlphaFoldDB" id="A0A7M5VDW8"/>
<proteinExistence type="predicted"/>
<protein>
    <recommendedName>
        <fullName evidence="7">Protein kinase domain-containing protein</fullName>
    </recommendedName>
</protein>
<dbReference type="GO" id="GO:0004703">
    <property type="term" value="F:G protein-coupled receptor kinase activity"/>
    <property type="evidence" value="ECO:0007669"/>
    <property type="project" value="TreeGrafter"/>
</dbReference>
<keyword evidence="3" id="KW-0547">Nucleotide-binding</keyword>
<evidence type="ECO:0000256" key="2">
    <source>
        <dbReference type="ARBA" id="ARBA00022679"/>
    </source>
</evidence>
<dbReference type="Pfam" id="PF00069">
    <property type="entry name" value="Pkinase"/>
    <property type="match status" value="1"/>
</dbReference>
<dbReference type="PANTHER" id="PTHR24355:SF30">
    <property type="entry name" value="SERINE_THREONINE-PROTEIN KINASE 32B ISOFORM X1"/>
    <property type="match status" value="1"/>
</dbReference>
<evidence type="ECO:0000256" key="5">
    <source>
        <dbReference type="ARBA" id="ARBA00022840"/>
    </source>
</evidence>
<organism evidence="8 9">
    <name type="scientific">Clytia hemisphaerica</name>
    <dbReference type="NCBI Taxonomy" id="252671"/>
    <lineage>
        <taxon>Eukaryota</taxon>
        <taxon>Metazoa</taxon>
        <taxon>Cnidaria</taxon>
        <taxon>Hydrozoa</taxon>
        <taxon>Hydroidolina</taxon>
        <taxon>Leptothecata</taxon>
        <taxon>Obeliida</taxon>
        <taxon>Clytiidae</taxon>
        <taxon>Clytia</taxon>
    </lineage>
</organism>
<dbReference type="Proteomes" id="UP000594262">
    <property type="component" value="Unplaced"/>
</dbReference>
<keyword evidence="1" id="KW-0723">Serine/threonine-protein kinase</keyword>
<dbReference type="SUPFAM" id="SSF56112">
    <property type="entry name" value="Protein kinase-like (PK-like)"/>
    <property type="match status" value="1"/>
</dbReference>
<dbReference type="InterPro" id="IPR011009">
    <property type="entry name" value="Kinase-like_dom_sf"/>
</dbReference>
<dbReference type="PROSITE" id="PS50011">
    <property type="entry name" value="PROTEIN_KINASE_DOM"/>
    <property type="match status" value="1"/>
</dbReference>
<evidence type="ECO:0000256" key="4">
    <source>
        <dbReference type="ARBA" id="ARBA00022777"/>
    </source>
</evidence>
<dbReference type="InterPro" id="IPR008271">
    <property type="entry name" value="Ser/Thr_kinase_AS"/>
</dbReference>
<dbReference type="EnsemblMetazoa" id="CLYHEMT011217.1">
    <property type="protein sequence ID" value="CLYHEMP011217.1"/>
    <property type="gene ID" value="CLYHEMG011217"/>
</dbReference>
<evidence type="ECO:0000313" key="9">
    <source>
        <dbReference type="Proteomes" id="UP000594262"/>
    </source>
</evidence>
<reference evidence="8" key="1">
    <citation type="submission" date="2021-01" db="UniProtKB">
        <authorList>
            <consortium name="EnsemblMetazoa"/>
        </authorList>
    </citation>
    <scope>IDENTIFICATION</scope>
</reference>
<feature type="domain" description="Protein kinase" evidence="7">
    <location>
        <begin position="28"/>
        <end position="289"/>
    </location>
</feature>
<dbReference type="RefSeq" id="XP_066916550.1">
    <property type="nucleotide sequence ID" value="XM_067060449.1"/>
</dbReference>
<keyword evidence="4" id="KW-0418">Kinase</keyword>
<evidence type="ECO:0000256" key="3">
    <source>
        <dbReference type="ARBA" id="ARBA00022741"/>
    </source>
</evidence>
<dbReference type="PANTHER" id="PTHR24355">
    <property type="entry name" value="G PROTEIN-COUPLED RECEPTOR KINASE/RIBOSOMAL PROTEIN S6 KINASE"/>
    <property type="match status" value="1"/>
</dbReference>
<accession>A0A7M5VDW8</accession>
<evidence type="ECO:0000256" key="6">
    <source>
        <dbReference type="SAM" id="MobiDB-lite"/>
    </source>
</evidence>
<dbReference type="SMART" id="SM00220">
    <property type="entry name" value="S_TKc"/>
    <property type="match status" value="1"/>
</dbReference>
<dbReference type="GO" id="GO:0001664">
    <property type="term" value="F:G protein-coupled receptor binding"/>
    <property type="evidence" value="ECO:0007669"/>
    <property type="project" value="TreeGrafter"/>
</dbReference>
<dbReference type="Gene3D" id="3.30.200.20">
    <property type="entry name" value="Phosphorylase Kinase, domain 1"/>
    <property type="match status" value="1"/>
</dbReference>
<dbReference type="Gene3D" id="1.10.510.10">
    <property type="entry name" value="Transferase(Phosphotransferase) domain 1"/>
    <property type="match status" value="1"/>
</dbReference>
<name>A0A7M5VDW8_9CNID</name>
<dbReference type="OrthoDB" id="354826at2759"/>
<dbReference type="GO" id="GO:0007186">
    <property type="term" value="P:G protein-coupled receptor signaling pathway"/>
    <property type="evidence" value="ECO:0007669"/>
    <property type="project" value="TreeGrafter"/>
</dbReference>
<evidence type="ECO:0000259" key="7">
    <source>
        <dbReference type="PROSITE" id="PS50011"/>
    </source>
</evidence>
<keyword evidence="9" id="KW-1185">Reference proteome</keyword>
<keyword evidence="5" id="KW-0067">ATP-binding</keyword>
<sequence length="402" mass="45723">MMGAINSNQKLNSHHTSKGAKQVCLQDFHILRSVGRGAFGKVCIIQKKDTKHLYGLKYMSKRAIIERSASRNVLKEVEILKMLHHPFLVNMCYSFQDDEDMFMVLDLMLGGDLRYHLNQGHLFSEEEIALYIVEMGLALDYLHSKRILHRDIKPDNVLLDSNGHIHLTDFNIATYVPEGKIAISLSGTRPYLAPEVFLSSIGKVPGYSFEADWWSWGVTLCELVRGKRPFHISSSSKIEATCKLFEKDLVILMPSNLSVSMVTLLTDLLQTNPRKRLNSLQKLKNYQALKCLDFTSVEKQLVAAKFTPSNDRLNCDPTYELEEIMIESRPLHKKKRRKRRKSNTPIIPSDDPVVLSIQNLTNKFTSFQRGNFNSSEDMSSETLEILCGVKRSPSGTPLDEST</sequence>
<dbReference type="PROSITE" id="PS00108">
    <property type="entry name" value="PROTEIN_KINASE_ST"/>
    <property type="match status" value="1"/>
</dbReference>
<evidence type="ECO:0000256" key="1">
    <source>
        <dbReference type="ARBA" id="ARBA00022527"/>
    </source>
</evidence>
<evidence type="ECO:0000313" key="8">
    <source>
        <dbReference type="EnsemblMetazoa" id="CLYHEMP011217.1"/>
    </source>
</evidence>
<dbReference type="GO" id="GO:0005524">
    <property type="term" value="F:ATP binding"/>
    <property type="evidence" value="ECO:0007669"/>
    <property type="project" value="UniProtKB-KW"/>
</dbReference>
<dbReference type="InterPro" id="IPR000719">
    <property type="entry name" value="Prot_kinase_dom"/>
</dbReference>
<dbReference type="FunFam" id="3.30.200.20:FF:000042">
    <property type="entry name" value="Aurora kinase A"/>
    <property type="match status" value="1"/>
</dbReference>
<dbReference type="GeneID" id="136803730"/>
<dbReference type="FunFam" id="1.10.510.10:FF:000169">
    <property type="entry name" value="Serine/threonine-protein kinase 32A"/>
    <property type="match status" value="1"/>
</dbReference>